<organism evidence="5 6">
    <name type="scientific">Scleroderma citrinum Foug A</name>
    <dbReference type="NCBI Taxonomy" id="1036808"/>
    <lineage>
        <taxon>Eukaryota</taxon>
        <taxon>Fungi</taxon>
        <taxon>Dikarya</taxon>
        <taxon>Basidiomycota</taxon>
        <taxon>Agaricomycotina</taxon>
        <taxon>Agaricomycetes</taxon>
        <taxon>Agaricomycetidae</taxon>
        <taxon>Boletales</taxon>
        <taxon>Sclerodermatineae</taxon>
        <taxon>Sclerodermataceae</taxon>
        <taxon>Scleroderma</taxon>
    </lineage>
</organism>
<dbReference type="GO" id="GO:1990234">
    <property type="term" value="C:transferase complex"/>
    <property type="evidence" value="ECO:0007669"/>
    <property type="project" value="UniProtKB-ARBA"/>
</dbReference>
<feature type="repeat" description="WD" evidence="3">
    <location>
        <begin position="911"/>
        <end position="952"/>
    </location>
</feature>
<dbReference type="InterPro" id="IPR001680">
    <property type="entry name" value="WD40_rpt"/>
</dbReference>
<keyword evidence="1 3" id="KW-0853">WD repeat</keyword>
<dbReference type="Pfam" id="PF24883">
    <property type="entry name" value="NPHP3_N"/>
    <property type="match status" value="1"/>
</dbReference>
<dbReference type="STRING" id="1036808.A0A0C3E550"/>
<feature type="repeat" description="WD" evidence="3">
    <location>
        <begin position="1062"/>
        <end position="1103"/>
    </location>
</feature>
<name>A0A0C3E550_9AGAM</name>
<dbReference type="Gene3D" id="3.40.50.300">
    <property type="entry name" value="P-loop containing nucleotide triphosphate hydrolases"/>
    <property type="match status" value="1"/>
</dbReference>
<dbReference type="PANTHER" id="PTHR22847">
    <property type="entry name" value="WD40 REPEAT PROTEIN"/>
    <property type="match status" value="1"/>
</dbReference>
<feature type="domain" description="NACHT" evidence="4">
    <location>
        <begin position="162"/>
        <end position="310"/>
    </location>
</feature>
<dbReference type="PRINTS" id="PR00320">
    <property type="entry name" value="GPROTEINBRPT"/>
</dbReference>
<dbReference type="OrthoDB" id="2658414at2759"/>
<feature type="repeat" description="WD" evidence="3">
    <location>
        <begin position="954"/>
        <end position="971"/>
    </location>
</feature>
<evidence type="ECO:0000313" key="6">
    <source>
        <dbReference type="Proteomes" id="UP000053989"/>
    </source>
</evidence>
<dbReference type="SMART" id="SM00320">
    <property type="entry name" value="WD40"/>
    <property type="match status" value="11"/>
</dbReference>
<feature type="repeat" description="WD" evidence="3">
    <location>
        <begin position="742"/>
        <end position="783"/>
    </location>
</feature>
<evidence type="ECO:0000256" key="2">
    <source>
        <dbReference type="ARBA" id="ARBA00022737"/>
    </source>
</evidence>
<dbReference type="InterPro" id="IPR055442">
    <property type="entry name" value="Beta-prop_EML-like_2nd"/>
</dbReference>
<dbReference type="InterPro" id="IPR007111">
    <property type="entry name" value="NACHT_NTPase"/>
</dbReference>
<keyword evidence="6" id="KW-1185">Reference proteome</keyword>
<dbReference type="InParanoid" id="A0A0C3E550"/>
<dbReference type="PROSITE" id="PS50294">
    <property type="entry name" value="WD_REPEATS_REGION"/>
    <property type="match status" value="11"/>
</dbReference>
<dbReference type="Proteomes" id="UP000053989">
    <property type="component" value="Unassembled WGS sequence"/>
</dbReference>
<proteinExistence type="predicted"/>
<feature type="repeat" description="WD" evidence="3">
    <location>
        <begin position="1148"/>
        <end position="1180"/>
    </location>
</feature>
<dbReference type="Gene3D" id="2.130.10.10">
    <property type="entry name" value="YVTN repeat-like/Quinoprotein amine dehydrogenase"/>
    <property type="match status" value="6"/>
</dbReference>
<feature type="repeat" description="WD" evidence="3">
    <location>
        <begin position="868"/>
        <end position="909"/>
    </location>
</feature>
<dbReference type="AlphaFoldDB" id="A0A0C3E550"/>
<sequence>IITQVNCDSALSSLVVKIGDFYKFISEDDRLSKLTTMRDILKSIADQISDCARFIQNYSATKCFWVRLAKNVMSETTATIKQYNEVLDMLIQSLRERLHRDAHLAVHDIHATVHEAHTILNSMIYAAGAGLNTAKKCLEGTRMEVLDEIVEWIYRSDPGTPRVFWLSGQAGTGKSAIAHTIALWTEELGGLGSCFCFARDRQAEHRHEKLFLTIARDLAGRNPMLRQALAGIVAEDPSLKSTVDIERQWCKLILEPVSTLAGDVSGNTVVVIDGLDESGDEQTRESILAVLASTELARLPNLRILLTSRPLLDIHAALDNVGHLIYKSLDDVDDNTTRRDIHLYIKNRLQMLRTSFNDAEVSQLVAMSDGLFEWARLACEFIKPRQAGINAKKRFNELISRTRGQGSALLDNMYRSILCEIVHDSQDALAQFQSVMRQLLYTAEPLPIGSLNAMRRHFPGDEEPTNMEEILEFMAALLTGTSDHVTPVRPLHTSFYEFLSDPTRGRDFYVDKAEMEFNLALASLRVMQQGLKFNICELGNSYLRNSEVPQLENRVKDSIPPDLSYACRFWANHLQKAGFNSSLGEEMTAFCGSEHILFWIEALSLLKSLGTAITSFEAVEKWAQGQGGFEHLCAFAIDGTKFIQTFGTAISTSTPHLYLSALPFSPARSLMSTHFIHKFANLPQVASGQQQDWSVQQVLRGHAEPVASVAFSPDGKLIVSGSWDNTICIWDAHAWTKIGGSLKGHTLSVLAVAFSPDGKWIVSGSEDKRICIWETHSGSQIHCIEGHSSNVKAVAFSPDGKWIVSGSNDETVCIWDAHTGSQKHCIQGHTAAVNSVAFSPDDKYIVSGSLDKNVCLWDAHTGSQIHVMQGHDNYVYSVAFSPDGKQIVSASRDSTICLWDVQTGSQKGKPFKGHIYGVCSVAFSPDGMWIVSGAMDDTICLWDAHSGSQVCQCIVSGSEDGLVHLWDANSGLKIGGPFEGHTDAVEAVGFSPDGKWIVSGSEDTNICIWDADSGSQICLIQGHTKGVCTVAFSPDAKWLASGSDDTTICLWDAQDGSQRHILSGHMGRVNSVAFSFDGKWVVSGSDDKTICLWDADSGSQVGSPFEGHTAEVWSVAFSPDSRHIVSGSKDYTVCLWGAHAGTQMGGSLTGHIQDVTAVSFSLDGKMIVSGSHDCTICLWNPYTGVQIGCPLQGH</sequence>
<reference evidence="5 6" key="1">
    <citation type="submission" date="2014-04" db="EMBL/GenBank/DDBJ databases">
        <authorList>
            <consortium name="DOE Joint Genome Institute"/>
            <person name="Kuo A."/>
            <person name="Kohler A."/>
            <person name="Nagy L.G."/>
            <person name="Floudas D."/>
            <person name="Copeland A."/>
            <person name="Barry K.W."/>
            <person name="Cichocki N."/>
            <person name="Veneault-Fourrey C."/>
            <person name="LaButti K."/>
            <person name="Lindquist E.A."/>
            <person name="Lipzen A."/>
            <person name="Lundell T."/>
            <person name="Morin E."/>
            <person name="Murat C."/>
            <person name="Sun H."/>
            <person name="Tunlid A."/>
            <person name="Henrissat B."/>
            <person name="Grigoriev I.V."/>
            <person name="Hibbett D.S."/>
            <person name="Martin F."/>
            <person name="Nordberg H.P."/>
            <person name="Cantor M.N."/>
            <person name="Hua S.X."/>
        </authorList>
    </citation>
    <scope>NUCLEOTIDE SEQUENCE [LARGE SCALE GENOMIC DNA]</scope>
    <source>
        <strain evidence="5 6">Foug A</strain>
    </source>
</reference>
<evidence type="ECO:0000256" key="1">
    <source>
        <dbReference type="ARBA" id="ARBA00022574"/>
    </source>
</evidence>
<dbReference type="InterPro" id="IPR019775">
    <property type="entry name" value="WD40_repeat_CS"/>
</dbReference>
<dbReference type="Pfam" id="PF23414">
    <property type="entry name" value="Beta-prop_EML_2"/>
    <property type="match status" value="1"/>
</dbReference>
<evidence type="ECO:0000313" key="5">
    <source>
        <dbReference type="EMBL" id="KIM67935.1"/>
    </source>
</evidence>
<gene>
    <name evidence="5" type="ORF">SCLCIDRAFT_69206</name>
</gene>
<dbReference type="InterPro" id="IPR015943">
    <property type="entry name" value="WD40/YVTN_repeat-like_dom_sf"/>
</dbReference>
<feature type="non-terminal residue" evidence="5">
    <location>
        <position position="1194"/>
    </location>
</feature>
<keyword evidence="2" id="KW-0677">Repeat</keyword>
<dbReference type="InterPro" id="IPR036322">
    <property type="entry name" value="WD40_repeat_dom_sf"/>
</dbReference>
<accession>A0A0C3E550</accession>
<feature type="repeat" description="WD" evidence="3">
    <location>
        <begin position="826"/>
        <end position="867"/>
    </location>
</feature>
<dbReference type="CDD" id="cd00200">
    <property type="entry name" value="WD40"/>
    <property type="match status" value="2"/>
</dbReference>
<dbReference type="HOGENOM" id="CLU_000288_6_3_1"/>
<feature type="non-terminal residue" evidence="5">
    <location>
        <position position="1"/>
    </location>
</feature>
<evidence type="ECO:0000256" key="3">
    <source>
        <dbReference type="PROSITE-ProRule" id="PRU00221"/>
    </source>
</evidence>
<protein>
    <recommendedName>
        <fullName evidence="4">NACHT domain-containing protein</fullName>
    </recommendedName>
</protein>
<evidence type="ECO:0000259" key="4">
    <source>
        <dbReference type="PROSITE" id="PS50837"/>
    </source>
</evidence>
<feature type="repeat" description="WD" evidence="3">
    <location>
        <begin position="978"/>
        <end position="1019"/>
    </location>
</feature>
<feature type="repeat" description="WD" evidence="3">
    <location>
        <begin position="1105"/>
        <end position="1136"/>
    </location>
</feature>
<dbReference type="PROSITE" id="PS00678">
    <property type="entry name" value="WD_REPEATS_1"/>
    <property type="match status" value="8"/>
</dbReference>
<dbReference type="InterPro" id="IPR056884">
    <property type="entry name" value="NPHP3-like_N"/>
</dbReference>
<dbReference type="PANTHER" id="PTHR22847:SF637">
    <property type="entry name" value="WD REPEAT DOMAIN 5B"/>
    <property type="match status" value="1"/>
</dbReference>
<feature type="repeat" description="WD" evidence="3">
    <location>
        <begin position="699"/>
        <end position="731"/>
    </location>
</feature>
<dbReference type="Pfam" id="PF00400">
    <property type="entry name" value="WD40"/>
    <property type="match status" value="8"/>
</dbReference>
<dbReference type="InterPro" id="IPR020472">
    <property type="entry name" value="WD40_PAC1"/>
</dbReference>
<dbReference type="SUPFAM" id="SSF50978">
    <property type="entry name" value="WD40 repeat-like"/>
    <property type="match status" value="2"/>
</dbReference>
<dbReference type="PROSITE" id="PS50082">
    <property type="entry name" value="WD_REPEATS_2"/>
    <property type="match status" value="12"/>
</dbReference>
<feature type="repeat" description="WD" evidence="3">
    <location>
        <begin position="784"/>
        <end position="825"/>
    </location>
</feature>
<dbReference type="PROSITE" id="PS50837">
    <property type="entry name" value="NACHT"/>
    <property type="match status" value="1"/>
</dbReference>
<dbReference type="SUPFAM" id="SSF52540">
    <property type="entry name" value="P-loop containing nucleoside triphosphate hydrolases"/>
    <property type="match status" value="1"/>
</dbReference>
<reference evidence="6" key="2">
    <citation type="submission" date="2015-01" db="EMBL/GenBank/DDBJ databases">
        <title>Evolutionary Origins and Diversification of the Mycorrhizal Mutualists.</title>
        <authorList>
            <consortium name="DOE Joint Genome Institute"/>
            <consortium name="Mycorrhizal Genomics Consortium"/>
            <person name="Kohler A."/>
            <person name="Kuo A."/>
            <person name="Nagy L.G."/>
            <person name="Floudas D."/>
            <person name="Copeland A."/>
            <person name="Barry K.W."/>
            <person name="Cichocki N."/>
            <person name="Veneault-Fourrey C."/>
            <person name="LaButti K."/>
            <person name="Lindquist E.A."/>
            <person name="Lipzen A."/>
            <person name="Lundell T."/>
            <person name="Morin E."/>
            <person name="Murat C."/>
            <person name="Riley R."/>
            <person name="Ohm R."/>
            <person name="Sun H."/>
            <person name="Tunlid A."/>
            <person name="Henrissat B."/>
            <person name="Grigoriev I.V."/>
            <person name="Hibbett D.S."/>
            <person name="Martin F."/>
        </authorList>
    </citation>
    <scope>NUCLEOTIDE SEQUENCE [LARGE SCALE GENOMIC DNA]</scope>
    <source>
        <strain evidence="6">Foug A</strain>
    </source>
</reference>
<dbReference type="EMBL" id="KN822011">
    <property type="protein sequence ID" value="KIM67935.1"/>
    <property type="molecule type" value="Genomic_DNA"/>
</dbReference>
<feature type="repeat" description="WD" evidence="3">
    <location>
        <begin position="1020"/>
        <end position="1061"/>
    </location>
</feature>
<dbReference type="InterPro" id="IPR027417">
    <property type="entry name" value="P-loop_NTPase"/>
</dbReference>